<dbReference type="PROSITE" id="PS00211">
    <property type="entry name" value="ABC_TRANSPORTER_1"/>
    <property type="match status" value="1"/>
</dbReference>
<reference evidence="6 7" key="1">
    <citation type="journal article" date="2005" name="Int. J. Syst. Evol. Microbiol.">
        <title>Bacillus litoralis sp. nov., isolated from a tidal flat of the Yellow Sea in Korea.</title>
        <authorList>
            <person name="Yoon J.H."/>
            <person name="Oh T.K."/>
        </authorList>
    </citation>
    <scope>NUCLEOTIDE SEQUENCE [LARGE SCALE GENOMIC DNA]</scope>
    <source>
        <strain evidence="6 7">SW-211</strain>
    </source>
</reference>
<accession>A0A5C6VKU0</accession>
<dbReference type="PROSITE" id="PS50893">
    <property type="entry name" value="ABC_TRANSPORTER_2"/>
    <property type="match status" value="1"/>
</dbReference>
<dbReference type="PANTHER" id="PTHR42794">
    <property type="entry name" value="HEMIN IMPORT ATP-BINDING PROTEIN HMUV"/>
    <property type="match status" value="1"/>
</dbReference>
<protein>
    <submittedName>
        <fullName evidence="6">ATP-binding cassette domain-containing protein</fullName>
    </submittedName>
</protein>
<name>A0A5C6VKU0_9BACI</name>
<keyword evidence="4" id="KW-1278">Translocase</keyword>
<organism evidence="6 7">
    <name type="scientific">Metabacillus litoralis</name>
    <dbReference type="NCBI Taxonomy" id="152268"/>
    <lineage>
        <taxon>Bacteria</taxon>
        <taxon>Bacillati</taxon>
        <taxon>Bacillota</taxon>
        <taxon>Bacilli</taxon>
        <taxon>Bacillales</taxon>
        <taxon>Bacillaceae</taxon>
        <taxon>Metabacillus</taxon>
    </lineage>
</organism>
<evidence type="ECO:0000259" key="5">
    <source>
        <dbReference type="PROSITE" id="PS50893"/>
    </source>
</evidence>
<evidence type="ECO:0000256" key="1">
    <source>
        <dbReference type="ARBA" id="ARBA00022448"/>
    </source>
</evidence>
<dbReference type="InterPro" id="IPR003593">
    <property type="entry name" value="AAA+_ATPase"/>
</dbReference>
<dbReference type="Pfam" id="PF00005">
    <property type="entry name" value="ABC_tran"/>
    <property type="match status" value="1"/>
</dbReference>
<sequence length="486" mass="54327">MITLQNVSGGYLKKSIVKNISLTIDKGHFYALIGPNGSGKTTLSKLITGVLPLQLGSITIMNKLLQQYSSIERAEMMAVLSQEAAVEFDFSVEEIVSLGRYPHQKGFFKSISNYDKEIVKDVMEKTYVDQYRNKLFKQLSGGEKQRVLLAKALAQEPKILILDEPTNHLDMRHTLEMLQHLQEYQKNHELTIIAILHDLNIASLFANKIGLLHHGLLVETGDLSLLQKEEKLQQVYEVAIKTNFHPVIAKPQISLIPNKTKQLHTNLDYQINTTKNFIHIHFPHPMRTISNAVLGEGLYWSRNFCNFHVHYNYNCSNPKQDILNWLQQAKISTYDTVGMMTAVILEDKSVIKENIEGIEILSVITAGVGNAVDITQQHQNSSDKIGTVNIMIFLDAHLTDGALVNSIQSATEAKTKVFTDLQIKDPNTQTIATGTSTDSTLIASTQNGESTTYAGSGTKLGKAIGKVVYNGLIEALHNYEKRKKKI</sequence>
<evidence type="ECO:0000313" key="6">
    <source>
        <dbReference type="EMBL" id="TXC86013.1"/>
    </source>
</evidence>
<dbReference type="Gene3D" id="3.40.50.300">
    <property type="entry name" value="P-loop containing nucleotide triphosphate hydrolases"/>
    <property type="match status" value="1"/>
</dbReference>
<dbReference type="SUPFAM" id="SSF52540">
    <property type="entry name" value="P-loop containing nucleoside triphosphate hydrolases"/>
    <property type="match status" value="1"/>
</dbReference>
<feature type="domain" description="ABC transporter" evidence="5">
    <location>
        <begin position="2"/>
        <end position="239"/>
    </location>
</feature>
<evidence type="ECO:0000256" key="4">
    <source>
        <dbReference type="ARBA" id="ARBA00022967"/>
    </source>
</evidence>
<dbReference type="OrthoDB" id="9787851at2"/>
<comment type="caution">
    <text evidence="6">The sequence shown here is derived from an EMBL/GenBank/DDBJ whole genome shotgun (WGS) entry which is preliminary data.</text>
</comment>
<dbReference type="GO" id="GO:0016887">
    <property type="term" value="F:ATP hydrolysis activity"/>
    <property type="evidence" value="ECO:0007669"/>
    <property type="project" value="InterPro"/>
</dbReference>
<gene>
    <name evidence="6" type="ORF">FS935_18335</name>
</gene>
<evidence type="ECO:0000256" key="3">
    <source>
        <dbReference type="ARBA" id="ARBA00022840"/>
    </source>
</evidence>
<evidence type="ECO:0000313" key="7">
    <source>
        <dbReference type="Proteomes" id="UP000321363"/>
    </source>
</evidence>
<dbReference type="AlphaFoldDB" id="A0A5C6VKU0"/>
<dbReference type="GO" id="GO:0005524">
    <property type="term" value="F:ATP binding"/>
    <property type="evidence" value="ECO:0007669"/>
    <property type="project" value="UniProtKB-KW"/>
</dbReference>
<dbReference type="PANTHER" id="PTHR42794:SF1">
    <property type="entry name" value="HEMIN IMPORT ATP-BINDING PROTEIN HMUV"/>
    <property type="match status" value="1"/>
</dbReference>
<dbReference type="Proteomes" id="UP000321363">
    <property type="component" value="Unassembled WGS sequence"/>
</dbReference>
<evidence type="ECO:0000256" key="2">
    <source>
        <dbReference type="ARBA" id="ARBA00022741"/>
    </source>
</evidence>
<dbReference type="InterPro" id="IPR017871">
    <property type="entry name" value="ABC_transporter-like_CS"/>
</dbReference>
<dbReference type="InterPro" id="IPR027417">
    <property type="entry name" value="P-loop_NTPase"/>
</dbReference>
<keyword evidence="1" id="KW-0813">Transport</keyword>
<proteinExistence type="predicted"/>
<dbReference type="EMBL" id="VOQF01000013">
    <property type="protein sequence ID" value="TXC86013.1"/>
    <property type="molecule type" value="Genomic_DNA"/>
</dbReference>
<keyword evidence="7" id="KW-1185">Reference proteome</keyword>
<dbReference type="CDD" id="cd03214">
    <property type="entry name" value="ABC_Iron-Siderophores_B12_Hemin"/>
    <property type="match status" value="1"/>
</dbReference>
<dbReference type="InterPro" id="IPR003439">
    <property type="entry name" value="ABC_transporter-like_ATP-bd"/>
</dbReference>
<dbReference type="RefSeq" id="WP_146950103.1">
    <property type="nucleotide sequence ID" value="NZ_VOQF01000013.1"/>
</dbReference>
<dbReference type="Pfam" id="PF01955">
    <property type="entry name" value="CbiZ"/>
    <property type="match status" value="1"/>
</dbReference>
<dbReference type="SMART" id="SM00382">
    <property type="entry name" value="AAA"/>
    <property type="match status" value="1"/>
</dbReference>
<keyword evidence="2" id="KW-0547">Nucleotide-binding</keyword>
<dbReference type="InterPro" id="IPR002808">
    <property type="entry name" value="AdoCbi_amidolase"/>
</dbReference>
<dbReference type="FunFam" id="3.40.50.300:FF:000134">
    <property type="entry name" value="Iron-enterobactin ABC transporter ATP-binding protein"/>
    <property type="match status" value="1"/>
</dbReference>
<keyword evidence="3 6" id="KW-0067">ATP-binding</keyword>